<accession>A0ABP0QLC2</accession>
<dbReference type="Proteomes" id="UP001642484">
    <property type="component" value="Unassembled WGS sequence"/>
</dbReference>
<name>A0ABP0QLC2_9DINO</name>
<feature type="region of interest" description="Disordered" evidence="1">
    <location>
        <begin position="115"/>
        <end position="137"/>
    </location>
</feature>
<proteinExistence type="predicted"/>
<evidence type="ECO:0000313" key="2">
    <source>
        <dbReference type="EMBL" id="CAK9089011.1"/>
    </source>
</evidence>
<sequence>MEREGCSQTAAFSAMAMKSSTSSRHPPSPPDLPEVKDPWVREWKRACDENRPWLQLGFTAESGHYPWCSLCGKWAGEEHLNSKKCHQRREAHNISLSRHLQDLIEKDGFATGYSESRRRREVGGRSLSQSRCPHRHR</sequence>
<dbReference type="EMBL" id="CAXAMN010024694">
    <property type="protein sequence ID" value="CAK9089011.1"/>
    <property type="molecule type" value="Genomic_DNA"/>
</dbReference>
<protein>
    <submittedName>
        <fullName evidence="2">Uncharacterized protein</fullName>
    </submittedName>
</protein>
<feature type="region of interest" description="Disordered" evidence="1">
    <location>
        <begin position="1"/>
        <end position="36"/>
    </location>
</feature>
<organism evidence="2 3">
    <name type="scientific">Durusdinium trenchii</name>
    <dbReference type="NCBI Taxonomy" id="1381693"/>
    <lineage>
        <taxon>Eukaryota</taxon>
        <taxon>Sar</taxon>
        <taxon>Alveolata</taxon>
        <taxon>Dinophyceae</taxon>
        <taxon>Suessiales</taxon>
        <taxon>Symbiodiniaceae</taxon>
        <taxon>Durusdinium</taxon>
    </lineage>
</organism>
<comment type="caution">
    <text evidence="2">The sequence shown here is derived from an EMBL/GenBank/DDBJ whole genome shotgun (WGS) entry which is preliminary data.</text>
</comment>
<keyword evidence="3" id="KW-1185">Reference proteome</keyword>
<feature type="compositionally biased region" description="Polar residues" evidence="1">
    <location>
        <begin position="1"/>
        <end position="11"/>
    </location>
</feature>
<evidence type="ECO:0000256" key="1">
    <source>
        <dbReference type="SAM" id="MobiDB-lite"/>
    </source>
</evidence>
<reference evidence="2 3" key="1">
    <citation type="submission" date="2024-02" db="EMBL/GenBank/DDBJ databases">
        <authorList>
            <person name="Chen Y."/>
            <person name="Shah S."/>
            <person name="Dougan E. K."/>
            <person name="Thang M."/>
            <person name="Chan C."/>
        </authorList>
    </citation>
    <scope>NUCLEOTIDE SEQUENCE [LARGE SCALE GENOMIC DNA]</scope>
</reference>
<gene>
    <name evidence="2" type="ORF">CCMP2556_LOCUS42876</name>
</gene>
<evidence type="ECO:0000313" key="3">
    <source>
        <dbReference type="Proteomes" id="UP001642484"/>
    </source>
</evidence>